<dbReference type="EMBL" id="JBHSML010000033">
    <property type="protein sequence ID" value="MFC5519269.1"/>
    <property type="molecule type" value="Genomic_DNA"/>
</dbReference>
<dbReference type="GO" id="GO:0016491">
    <property type="term" value="F:oxidoreductase activity"/>
    <property type="evidence" value="ECO:0007669"/>
    <property type="project" value="UniProtKB-KW"/>
</dbReference>
<organism evidence="3 4">
    <name type="scientific">Kaistia terrae</name>
    <dbReference type="NCBI Taxonomy" id="537017"/>
    <lineage>
        <taxon>Bacteria</taxon>
        <taxon>Pseudomonadati</taxon>
        <taxon>Pseudomonadota</taxon>
        <taxon>Alphaproteobacteria</taxon>
        <taxon>Hyphomicrobiales</taxon>
        <taxon>Kaistiaceae</taxon>
        <taxon>Kaistia</taxon>
    </lineage>
</organism>
<dbReference type="PRINTS" id="PR00080">
    <property type="entry name" value="SDRFAMILY"/>
</dbReference>
<protein>
    <submittedName>
        <fullName evidence="3">SDR family oxidoreductase</fullName>
        <ecNumber evidence="3">1.-.-.-</ecNumber>
    </submittedName>
</protein>
<dbReference type="Pfam" id="PF00106">
    <property type="entry name" value="adh_short"/>
    <property type="match status" value="1"/>
</dbReference>
<gene>
    <name evidence="3" type="ORF">ACFPP9_26125</name>
</gene>
<dbReference type="EC" id="1.-.-.-" evidence="3"/>
<dbReference type="PANTHER" id="PTHR42760">
    <property type="entry name" value="SHORT-CHAIN DEHYDROGENASES/REDUCTASES FAMILY MEMBER"/>
    <property type="match status" value="1"/>
</dbReference>
<comment type="similarity">
    <text evidence="1 2">Belongs to the short-chain dehydrogenases/reductases (SDR) family.</text>
</comment>
<proteinExistence type="inferred from homology"/>
<evidence type="ECO:0000256" key="1">
    <source>
        <dbReference type="ARBA" id="ARBA00006484"/>
    </source>
</evidence>
<evidence type="ECO:0000313" key="3">
    <source>
        <dbReference type="EMBL" id="MFC5519269.1"/>
    </source>
</evidence>
<evidence type="ECO:0000256" key="2">
    <source>
        <dbReference type="RuleBase" id="RU000363"/>
    </source>
</evidence>
<sequence length="298" mass="31425">MCALNRRSSGAVEAGDIVAIAYPFRHIAVDTLALPPLHSLSAALTFKDGKSMNSLVGKVAWITGAGSGIGQAVATALASAGCTVVLTGRRQEALEQTAENIAKNGGTSLARAGDLTQPETAGAIVAEIEARFGRLDILVNNAGGNIVERAWKDLTTDSIDGLINSNLSAAFYCAAAAMHPMRKAQQGQLIHIASWAGKFIHPVSGPVYTAAKHAVVAMSQSINMEEYRNGIRSTAILPAEVATPILEKRPTPPTAQERAEMLQPADLAELALFIVTQPASVCLNEVVISARLNKFYER</sequence>
<accession>A0ABW0Q302</accession>
<evidence type="ECO:0000313" key="4">
    <source>
        <dbReference type="Proteomes" id="UP001596150"/>
    </source>
</evidence>
<name>A0ABW0Q302_9HYPH</name>
<reference evidence="4" key="1">
    <citation type="journal article" date="2019" name="Int. J. Syst. Evol. Microbiol.">
        <title>The Global Catalogue of Microorganisms (GCM) 10K type strain sequencing project: providing services to taxonomists for standard genome sequencing and annotation.</title>
        <authorList>
            <consortium name="The Broad Institute Genomics Platform"/>
            <consortium name="The Broad Institute Genome Sequencing Center for Infectious Disease"/>
            <person name="Wu L."/>
            <person name="Ma J."/>
        </authorList>
    </citation>
    <scope>NUCLEOTIDE SEQUENCE [LARGE SCALE GENOMIC DNA]</scope>
    <source>
        <strain evidence="4">KACC 12633</strain>
    </source>
</reference>
<dbReference type="Proteomes" id="UP001596150">
    <property type="component" value="Unassembled WGS sequence"/>
</dbReference>
<dbReference type="PRINTS" id="PR00081">
    <property type="entry name" value="GDHRDH"/>
</dbReference>
<comment type="caution">
    <text evidence="3">The sequence shown here is derived from an EMBL/GenBank/DDBJ whole genome shotgun (WGS) entry which is preliminary data.</text>
</comment>
<dbReference type="CDD" id="cd05233">
    <property type="entry name" value="SDR_c"/>
    <property type="match status" value="1"/>
</dbReference>
<dbReference type="InterPro" id="IPR002347">
    <property type="entry name" value="SDR_fam"/>
</dbReference>
<dbReference type="InterPro" id="IPR036291">
    <property type="entry name" value="NAD(P)-bd_dom_sf"/>
</dbReference>
<dbReference type="Gene3D" id="3.40.50.720">
    <property type="entry name" value="NAD(P)-binding Rossmann-like Domain"/>
    <property type="match status" value="1"/>
</dbReference>
<dbReference type="SUPFAM" id="SSF51735">
    <property type="entry name" value="NAD(P)-binding Rossmann-fold domains"/>
    <property type="match status" value="1"/>
</dbReference>
<keyword evidence="4" id="KW-1185">Reference proteome</keyword>
<keyword evidence="3" id="KW-0560">Oxidoreductase</keyword>
<dbReference type="RefSeq" id="WP_266345945.1">
    <property type="nucleotide sequence ID" value="NZ_JAPKNH010000012.1"/>
</dbReference>
<dbReference type="PANTHER" id="PTHR42760:SF40">
    <property type="entry name" value="3-OXOACYL-[ACYL-CARRIER-PROTEIN] REDUCTASE, CHLOROPLASTIC"/>
    <property type="match status" value="1"/>
</dbReference>